<dbReference type="EMBL" id="AFYH01079757">
    <property type="status" value="NOT_ANNOTATED_CDS"/>
    <property type="molecule type" value="Genomic_DNA"/>
</dbReference>
<dbReference type="CTD" id="8725"/>
<dbReference type="EMBL" id="AFYH01079758">
    <property type="status" value="NOT_ANNOTATED_CDS"/>
    <property type="molecule type" value="Genomic_DNA"/>
</dbReference>
<keyword evidence="5" id="KW-0963">Cytoplasm</keyword>
<evidence type="ECO:0000256" key="5">
    <source>
        <dbReference type="ARBA" id="ARBA00022490"/>
    </source>
</evidence>
<keyword evidence="21" id="KW-1185">Reference proteome</keyword>
<organism evidence="20 21">
    <name type="scientific">Latimeria chalumnae</name>
    <name type="common">Coelacanth</name>
    <dbReference type="NCBI Taxonomy" id="7897"/>
    <lineage>
        <taxon>Eukaryota</taxon>
        <taxon>Metazoa</taxon>
        <taxon>Chordata</taxon>
        <taxon>Craniata</taxon>
        <taxon>Vertebrata</taxon>
        <taxon>Euteleostomi</taxon>
        <taxon>Coelacanthiformes</taxon>
        <taxon>Coelacanthidae</taxon>
        <taxon>Latimeria</taxon>
    </lineage>
</organism>
<keyword evidence="8" id="KW-0805">Transcription regulation</keyword>
<dbReference type="InterPro" id="IPR009053">
    <property type="entry name" value="Prefoldin"/>
</dbReference>
<reference evidence="21" key="1">
    <citation type="submission" date="2011-08" db="EMBL/GenBank/DDBJ databases">
        <title>The draft genome of Latimeria chalumnae.</title>
        <authorList>
            <person name="Di Palma F."/>
            <person name="Alfoldi J."/>
            <person name="Johnson J."/>
            <person name="Berlin A."/>
            <person name="Gnerre S."/>
            <person name="Jaffe D."/>
            <person name="MacCallum I."/>
            <person name="Young S."/>
            <person name="Walker B.J."/>
            <person name="Lander E."/>
            <person name="Lindblad-Toh K."/>
        </authorList>
    </citation>
    <scope>NUCLEOTIDE SEQUENCE [LARGE SCALE GENOMIC DNA]</scope>
    <source>
        <strain evidence="21">Wild caught</strain>
    </source>
</reference>
<dbReference type="EMBL" id="AFYH01079755">
    <property type="status" value="NOT_ANNOTATED_CDS"/>
    <property type="molecule type" value="Genomic_DNA"/>
</dbReference>
<sequence>MDETTQVKPFRLKEVSRLREEQEKVVTGCQEKIQHWKKVENDYEELQKRLLTLPDKLSYDVMVPFGPFAFMPGELVHTNEVTVLLGDNWFAKCSAKQAVNLVEHRKKHVQMALDDLQKVVKSFESRMGFTEELQKLADEKGDIVDIREEIKNEDIFNKGRLRTAHKPHSKPKVRDVFEASVEDGIGDSGILSEAELWAKLEELERQEEMLDNTDRLSDTVNTIGEDTASSEEEKERKTVLNGSHEDYDLVTQGEYRNEKPSDSKLLVSCVNGTHQQHSDDDDDDDYYEGAGENSIPTIYFSHTVEPKRVRINTGKNTTLKFSEKKEEAKRKRRNSNGNGHSNPELPNIKTPADIYRLFVDVVNGELIPRKSILKSRSRENSVCSDTSESSTAEFDERRGVLRTLSHDESVYSDTGEGILEEEETPPGKVLSLLGAVEAFSGTVIEKEPVSPCLTIAHPVLPTIPERKAEEISSEAVESPKKVSKFKAARMQQKK</sequence>
<dbReference type="EMBL" id="AFYH01079762">
    <property type="status" value="NOT_ANNOTATED_CDS"/>
    <property type="molecule type" value="Genomic_DNA"/>
</dbReference>
<feature type="region of interest" description="Disordered" evidence="19">
    <location>
        <begin position="312"/>
        <end position="348"/>
    </location>
</feature>
<dbReference type="PANTHER" id="PTHR15111">
    <property type="entry name" value="RNA POLYMERASE II SUBUNIT 5-MEDIATING PROTEIN NNX3"/>
    <property type="match status" value="1"/>
</dbReference>
<evidence type="ECO:0000313" key="21">
    <source>
        <dbReference type="Proteomes" id="UP000008672"/>
    </source>
</evidence>
<comment type="subcellular location">
    <subcellularLocation>
        <location evidence="3">Cell projection</location>
        <location evidence="3">Dendrite</location>
    </subcellularLocation>
    <subcellularLocation>
        <location evidence="4">Cytoplasm</location>
    </subcellularLocation>
    <subcellularLocation>
        <location evidence="2">Mitochondrion</location>
    </subcellularLocation>
    <subcellularLocation>
        <location evidence="1">Nucleus</location>
    </subcellularLocation>
</comment>
<evidence type="ECO:0000256" key="2">
    <source>
        <dbReference type="ARBA" id="ARBA00004173"/>
    </source>
</evidence>
<dbReference type="GO" id="GO:0003714">
    <property type="term" value="F:transcription corepressor activity"/>
    <property type="evidence" value="ECO:0007669"/>
    <property type="project" value="TreeGrafter"/>
</dbReference>
<protein>
    <recommendedName>
        <fullName evidence="18">Protein phosphatase 1 regulatory subunit 19</fullName>
    </recommendedName>
    <alternativeName>
        <fullName evidence="17">RNA polymerase II subunit 5-mediating protein</fullName>
    </alternativeName>
</protein>
<dbReference type="EMBL" id="AFYH01079756">
    <property type="status" value="NOT_ANNOTATED_CDS"/>
    <property type="molecule type" value="Genomic_DNA"/>
</dbReference>
<evidence type="ECO:0000256" key="15">
    <source>
        <dbReference type="ARBA" id="ARBA00053952"/>
    </source>
</evidence>
<dbReference type="GO" id="GO:0000122">
    <property type="term" value="P:negative regulation of transcription by RNA polymerase II"/>
    <property type="evidence" value="ECO:0007669"/>
    <property type="project" value="TreeGrafter"/>
</dbReference>
<dbReference type="Proteomes" id="UP000008672">
    <property type="component" value="Unassembled WGS sequence"/>
</dbReference>
<dbReference type="Pfam" id="PF02996">
    <property type="entry name" value="Prefoldin"/>
    <property type="match status" value="1"/>
</dbReference>
<dbReference type="OMA" id="HWKKVDD"/>
<evidence type="ECO:0000256" key="13">
    <source>
        <dbReference type="ARBA" id="ARBA00023273"/>
    </source>
</evidence>
<dbReference type="Bgee" id="ENSLACG00000003319">
    <property type="expression patterns" value="Expressed in post-anal tail muscle and 6 other cell types or tissues"/>
</dbReference>
<evidence type="ECO:0000256" key="7">
    <source>
        <dbReference type="ARBA" id="ARBA00022553"/>
    </source>
</evidence>
<dbReference type="FunFam" id="1.10.287.370:FF:000008">
    <property type="entry name" value="unconventional prefoldin RPB5 interactor 1"/>
    <property type="match status" value="1"/>
</dbReference>
<gene>
    <name evidence="20" type="primary">URI1</name>
</gene>
<evidence type="ECO:0000256" key="1">
    <source>
        <dbReference type="ARBA" id="ARBA00004123"/>
    </source>
</evidence>
<dbReference type="RefSeq" id="XP_005997073.1">
    <property type="nucleotide sequence ID" value="XM_005997011.3"/>
</dbReference>
<evidence type="ECO:0000256" key="6">
    <source>
        <dbReference type="ARBA" id="ARBA00022491"/>
    </source>
</evidence>
<dbReference type="SUPFAM" id="SSF46579">
    <property type="entry name" value="Prefoldin"/>
    <property type="match status" value="1"/>
</dbReference>
<dbReference type="PANTHER" id="PTHR15111:SF0">
    <property type="entry name" value="UNCONVENTIONAL PREFOLDIN RPB5 INTERACTOR 1"/>
    <property type="match status" value="1"/>
</dbReference>
<keyword evidence="9" id="KW-0496">Mitochondrion</keyword>
<dbReference type="GeneTree" id="ENSGT00390000002362"/>
<evidence type="ECO:0000256" key="8">
    <source>
        <dbReference type="ARBA" id="ARBA00023015"/>
    </source>
</evidence>
<evidence type="ECO:0000256" key="3">
    <source>
        <dbReference type="ARBA" id="ARBA00004279"/>
    </source>
</evidence>
<dbReference type="CDD" id="cd23159">
    <property type="entry name" value="Prefoldin_URI1"/>
    <property type="match status" value="1"/>
</dbReference>
<evidence type="ECO:0000256" key="14">
    <source>
        <dbReference type="ARBA" id="ARBA00038295"/>
    </source>
</evidence>
<dbReference type="Ensembl" id="ENSLACT00000003761.1">
    <property type="protein sequence ID" value="ENSLACP00000003727.1"/>
    <property type="gene ID" value="ENSLACG00000003319.1"/>
</dbReference>
<comment type="function">
    <text evidence="15">Plays a central role in maintaining S6K1 signaling and BAD phosphorylation under normal growth conditions thereby protecting cells from potential deleterious effects of sustained S6K1 signaling. The URI1-PPP1CC complex acts as a central component of a negative feedback mechanism that counteracts excessive S6K1 survival signaling to BAD in response to growth factors. Mediates inhibition of PPP1CC phosphatase activity in mitochondria. Coordinates the regulation of nutrient-sensitive gene expression availability in a mTOR-dependent manner. Seems to be a scaffolding protein able to assemble a prefoldin-like complex that contains PFDs and proteins with roles in transcription and ubiquitination.</text>
</comment>
<evidence type="ECO:0000256" key="10">
    <source>
        <dbReference type="ARBA" id="ARBA00023163"/>
    </source>
</evidence>
<dbReference type="AlphaFoldDB" id="H3A256"/>
<accession>H3A256</accession>
<keyword evidence="10" id="KW-0804">Transcription</keyword>
<comment type="subunit">
    <text evidence="16">Homodimer. Component of the PAQosome complex which is responsible for the biogenesis of several protein complexes and which consists of R2TP complex members RUVBL1, RUVBL2, RPAP3 and PIH1D1, URI complex members PFDN2, PFDN6, PDRG1, UXT and URI1 as well as ASDURF, POLR2E and DNAAF10/WDR92. Interacts with POLR2E/RPB5, RUVBL2 and RUVBL1. Interacts with PFDN2, PFDN4 and STAP1; the interactions are phosphorylation-dependent and occur in a growth-dependent manner in the mitochondrion. Interacts with UXT. Interacts with PPP1CC; the interaction is phosphorylation-dependent and occurs in a growth factor-dependent manner. Interacts (via the middle C-terminal region) with GTF2F1 and GTF2F2. Interacts with DMAP1. Interacts with TSC1 and TSC2. Interacts with PRPF8 and EFTUD2 in a ZNHIT2-dependent manner.</text>
</comment>
<keyword evidence="7" id="KW-0597">Phosphoprotein</keyword>
<dbReference type="InterPro" id="IPR052255">
    <property type="entry name" value="RNA_pol_II_subunit5-mediator"/>
</dbReference>
<feature type="compositionally biased region" description="Basic residues" evidence="19">
    <location>
        <begin position="481"/>
        <end position="494"/>
    </location>
</feature>
<keyword evidence="12" id="KW-0650">Protein phosphatase inhibitor</keyword>
<dbReference type="OrthoDB" id="21413at2759"/>
<dbReference type="FunCoup" id="H3A256">
    <property type="interactions" value="2368"/>
</dbReference>
<evidence type="ECO:0000256" key="4">
    <source>
        <dbReference type="ARBA" id="ARBA00004496"/>
    </source>
</evidence>
<evidence type="ECO:0000256" key="16">
    <source>
        <dbReference type="ARBA" id="ARBA00064379"/>
    </source>
</evidence>
<dbReference type="EMBL" id="AFYH01079753">
    <property type="status" value="NOT_ANNOTATED_CDS"/>
    <property type="molecule type" value="Genomic_DNA"/>
</dbReference>
<keyword evidence="13" id="KW-0966">Cell projection</keyword>
<evidence type="ECO:0000256" key="19">
    <source>
        <dbReference type="SAM" id="MobiDB-lite"/>
    </source>
</evidence>
<evidence type="ECO:0000313" key="20">
    <source>
        <dbReference type="Ensembl" id="ENSLACP00000003727.1"/>
    </source>
</evidence>
<reference evidence="20" key="3">
    <citation type="submission" date="2025-09" db="UniProtKB">
        <authorList>
            <consortium name="Ensembl"/>
        </authorList>
    </citation>
    <scope>IDENTIFICATION</scope>
</reference>
<dbReference type="EMBL" id="AFYH01079761">
    <property type="status" value="NOT_ANNOTATED_CDS"/>
    <property type="molecule type" value="Genomic_DNA"/>
</dbReference>
<dbReference type="STRING" id="7897.ENSLACP00000003727"/>
<keyword evidence="11" id="KW-0539">Nucleus</keyword>
<comment type="similarity">
    <text evidence="14">Belongs to the RNA polymerase II subunit 5-mediating protein family.</text>
</comment>
<dbReference type="HOGENOM" id="CLU_029262_0_0_1"/>
<dbReference type="GO" id="GO:0005739">
    <property type="term" value="C:mitochondrion"/>
    <property type="evidence" value="ECO:0007669"/>
    <property type="project" value="UniProtKB-SubCell"/>
</dbReference>
<dbReference type="eggNOG" id="KOG3130">
    <property type="taxonomic scope" value="Eukaryota"/>
</dbReference>
<evidence type="ECO:0000256" key="17">
    <source>
        <dbReference type="ARBA" id="ARBA00078910"/>
    </source>
</evidence>
<dbReference type="Gene3D" id="1.10.287.370">
    <property type="match status" value="1"/>
</dbReference>
<dbReference type="EMBL" id="AFYH01079759">
    <property type="status" value="NOT_ANNOTATED_CDS"/>
    <property type="molecule type" value="Genomic_DNA"/>
</dbReference>
<dbReference type="InterPro" id="IPR004127">
    <property type="entry name" value="Prefoldin_subunit_alpha"/>
</dbReference>
<feature type="region of interest" description="Disordered" evidence="19">
    <location>
        <begin position="272"/>
        <end position="291"/>
    </location>
</feature>
<feature type="region of interest" description="Disordered" evidence="19">
    <location>
        <begin position="468"/>
        <end position="494"/>
    </location>
</feature>
<dbReference type="GO" id="GO:0003682">
    <property type="term" value="F:chromatin binding"/>
    <property type="evidence" value="ECO:0007669"/>
    <property type="project" value="TreeGrafter"/>
</dbReference>
<evidence type="ECO:0000256" key="11">
    <source>
        <dbReference type="ARBA" id="ARBA00023242"/>
    </source>
</evidence>
<keyword evidence="6" id="KW-0678">Repressor</keyword>
<evidence type="ECO:0000256" key="12">
    <source>
        <dbReference type="ARBA" id="ARBA00023272"/>
    </source>
</evidence>
<dbReference type="EMBL" id="AFYH01079754">
    <property type="status" value="NOT_ANNOTATED_CDS"/>
    <property type="molecule type" value="Genomic_DNA"/>
</dbReference>
<evidence type="ECO:0000256" key="18">
    <source>
        <dbReference type="ARBA" id="ARBA00082683"/>
    </source>
</evidence>
<proteinExistence type="inferred from homology"/>
<dbReference type="EMBL" id="AFYH01079760">
    <property type="status" value="NOT_ANNOTATED_CDS"/>
    <property type="molecule type" value="Genomic_DNA"/>
</dbReference>
<evidence type="ECO:0000256" key="9">
    <source>
        <dbReference type="ARBA" id="ARBA00023128"/>
    </source>
</evidence>
<dbReference type="GO" id="GO:0030425">
    <property type="term" value="C:dendrite"/>
    <property type="evidence" value="ECO:0007669"/>
    <property type="project" value="UniProtKB-SubCell"/>
</dbReference>
<dbReference type="KEGG" id="lcm:102366608"/>
<dbReference type="GeneID" id="102366608"/>
<reference evidence="20" key="2">
    <citation type="submission" date="2025-08" db="UniProtKB">
        <authorList>
            <consortium name="Ensembl"/>
        </authorList>
    </citation>
    <scope>IDENTIFICATION</scope>
</reference>
<dbReference type="GO" id="GO:0005634">
    <property type="term" value="C:nucleus"/>
    <property type="evidence" value="ECO:0007669"/>
    <property type="project" value="UniProtKB-SubCell"/>
</dbReference>
<name>H3A256_LATCH</name>
<dbReference type="GO" id="GO:0004864">
    <property type="term" value="F:protein phosphatase inhibitor activity"/>
    <property type="evidence" value="ECO:0007669"/>
    <property type="project" value="UniProtKB-KW"/>
</dbReference>
<dbReference type="InParanoid" id="H3A256"/>